<comment type="caution">
    <text evidence="2">The sequence shown here is derived from an EMBL/GenBank/DDBJ whole genome shotgun (WGS) entry which is preliminary data.</text>
</comment>
<dbReference type="Proteomes" id="UP000520814">
    <property type="component" value="Unassembled WGS sequence"/>
</dbReference>
<accession>A0A7W9W6L1</accession>
<keyword evidence="1" id="KW-0175">Coiled coil</keyword>
<evidence type="ECO:0000313" key="2">
    <source>
        <dbReference type="EMBL" id="MBB6051559.1"/>
    </source>
</evidence>
<keyword evidence="3" id="KW-1185">Reference proteome</keyword>
<reference evidence="2 3" key="1">
    <citation type="submission" date="2020-08" db="EMBL/GenBank/DDBJ databases">
        <title>Genomic Encyclopedia of Type Strains, Phase IV (KMG-IV): sequencing the most valuable type-strain genomes for metagenomic binning, comparative biology and taxonomic classification.</title>
        <authorList>
            <person name="Goeker M."/>
        </authorList>
    </citation>
    <scope>NUCLEOTIDE SEQUENCE [LARGE SCALE GENOMIC DNA]</scope>
    <source>
        <strain evidence="2 3">DSM 23562</strain>
    </source>
</reference>
<gene>
    <name evidence="2" type="ORF">HNQ39_003369</name>
</gene>
<protein>
    <submittedName>
        <fullName evidence="2">Putative nuclease with TOPRIM domain</fullName>
    </submittedName>
</protein>
<name>A0A7W9W6L1_ARMRO</name>
<feature type="coiled-coil region" evidence="1">
    <location>
        <begin position="22"/>
        <end position="80"/>
    </location>
</feature>
<evidence type="ECO:0000313" key="3">
    <source>
        <dbReference type="Proteomes" id="UP000520814"/>
    </source>
</evidence>
<dbReference type="AlphaFoldDB" id="A0A7W9W6L1"/>
<proteinExistence type="predicted"/>
<organism evidence="2 3">
    <name type="scientific">Armatimonas rosea</name>
    <dbReference type="NCBI Taxonomy" id="685828"/>
    <lineage>
        <taxon>Bacteria</taxon>
        <taxon>Bacillati</taxon>
        <taxon>Armatimonadota</taxon>
        <taxon>Armatimonadia</taxon>
        <taxon>Armatimonadales</taxon>
        <taxon>Armatimonadaceae</taxon>
        <taxon>Armatimonas</taxon>
    </lineage>
</organism>
<sequence length="80" mass="9479">MHEESTTQEEAISATEFDARLMRANQDALAKLEKDEERLKHLEELVAEKEALAQRLEMIWQEAQRERKRLNTEIRRLMAA</sequence>
<dbReference type="RefSeq" id="WP_184198742.1">
    <property type="nucleotide sequence ID" value="NZ_JACHGW010000003.1"/>
</dbReference>
<dbReference type="EMBL" id="JACHGW010000003">
    <property type="protein sequence ID" value="MBB6051559.1"/>
    <property type="molecule type" value="Genomic_DNA"/>
</dbReference>
<evidence type="ECO:0000256" key="1">
    <source>
        <dbReference type="SAM" id="Coils"/>
    </source>
</evidence>